<dbReference type="Pfam" id="PF02503">
    <property type="entry name" value="PP_kinase"/>
    <property type="match status" value="1"/>
</dbReference>
<dbReference type="GO" id="GO:0008976">
    <property type="term" value="F:polyphosphate kinase activity"/>
    <property type="evidence" value="ECO:0007669"/>
    <property type="project" value="UniProtKB-UniRule"/>
</dbReference>
<dbReference type="InterPro" id="IPR025198">
    <property type="entry name" value="PPK_N_dom"/>
</dbReference>
<feature type="domain" description="Polyphosphate kinase N-terminal" evidence="10">
    <location>
        <begin position="23"/>
        <end position="128"/>
    </location>
</feature>
<evidence type="ECO:0000256" key="3">
    <source>
        <dbReference type="ARBA" id="ARBA00022741"/>
    </source>
</evidence>
<keyword evidence="14" id="KW-1185">Reference proteome</keyword>
<dbReference type="HAMAP" id="MF_00347">
    <property type="entry name" value="Polyphosphate_kinase"/>
    <property type="match status" value="1"/>
</dbReference>
<dbReference type="AlphaFoldDB" id="A0A4P9K771"/>
<dbReference type="GO" id="GO:0009358">
    <property type="term" value="C:polyphosphate kinase complex"/>
    <property type="evidence" value="ECO:0007669"/>
    <property type="project" value="InterPro"/>
</dbReference>
<gene>
    <name evidence="13" type="primary">ppk1</name>
    <name evidence="6" type="synonym">ppk</name>
    <name evidence="13" type="ORF">FE785_09685</name>
</gene>
<dbReference type="GO" id="GO:0046872">
    <property type="term" value="F:metal ion binding"/>
    <property type="evidence" value="ECO:0007669"/>
    <property type="project" value="UniProtKB-KW"/>
</dbReference>
<accession>A0A4P9K771</accession>
<evidence type="ECO:0000256" key="5">
    <source>
        <dbReference type="ARBA" id="ARBA00022840"/>
    </source>
</evidence>
<comment type="similarity">
    <text evidence="6 7">Belongs to the polyphosphate kinase 1 (PPK1) family.</text>
</comment>
<evidence type="ECO:0000256" key="4">
    <source>
        <dbReference type="ARBA" id="ARBA00022777"/>
    </source>
</evidence>
<dbReference type="InterPro" id="IPR036830">
    <property type="entry name" value="PP_kinase_middle_dom_sf"/>
</dbReference>
<dbReference type="OrthoDB" id="9761456at2"/>
<dbReference type="InterPro" id="IPR024953">
    <property type="entry name" value="PP_kinase_middle"/>
</dbReference>
<evidence type="ECO:0000259" key="11">
    <source>
        <dbReference type="Pfam" id="PF13090"/>
    </source>
</evidence>
<evidence type="ECO:0000259" key="10">
    <source>
        <dbReference type="Pfam" id="PF13089"/>
    </source>
</evidence>
<dbReference type="EMBL" id="CP040602">
    <property type="protein sequence ID" value="QCU90879.1"/>
    <property type="molecule type" value="Genomic_DNA"/>
</dbReference>
<comment type="PTM">
    <text evidence="6 7">An intermediate of this reaction is the autophosphorylated ppk in which a phosphate is covalently linked to a histidine residue through a N-P bond.</text>
</comment>
<dbReference type="NCBIfam" id="NF003917">
    <property type="entry name" value="PRK05443.1-1"/>
    <property type="match status" value="1"/>
</dbReference>
<feature type="compositionally biased region" description="Polar residues" evidence="8">
    <location>
        <begin position="1"/>
        <end position="11"/>
    </location>
</feature>
<dbReference type="InterPro" id="IPR003414">
    <property type="entry name" value="PP_kinase"/>
</dbReference>
<keyword evidence="1 6" id="KW-0597">Phosphoprotein</keyword>
<dbReference type="NCBIfam" id="NF003918">
    <property type="entry name" value="PRK05443.1-2"/>
    <property type="match status" value="1"/>
</dbReference>
<dbReference type="Pfam" id="PF17941">
    <property type="entry name" value="PP_kinase_C_1"/>
    <property type="match status" value="1"/>
</dbReference>
<dbReference type="InterPro" id="IPR025200">
    <property type="entry name" value="PPK_C_dom2"/>
</dbReference>
<evidence type="ECO:0000313" key="13">
    <source>
        <dbReference type="EMBL" id="QCU90879.1"/>
    </source>
</evidence>
<name>A0A4P9K771_9GAMM</name>
<keyword evidence="3 6" id="KW-0547">Nucleotide-binding</keyword>
<feature type="domain" description="Polyphosphate kinase C-terminal" evidence="11">
    <location>
        <begin position="533"/>
        <end position="706"/>
    </location>
</feature>
<feature type="binding site" evidence="6">
    <location>
        <position position="405"/>
    </location>
    <ligand>
        <name>Mg(2+)</name>
        <dbReference type="ChEBI" id="CHEBI:18420"/>
    </ligand>
</feature>
<dbReference type="PIRSF" id="PIRSF015589">
    <property type="entry name" value="PP_kinase"/>
    <property type="match status" value="1"/>
</dbReference>
<dbReference type="Gene3D" id="1.20.58.310">
    <property type="entry name" value="Polyphosphate kinase N-terminal domain"/>
    <property type="match status" value="1"/>
</dbReference>
<feature type="binding site" evidence="6">
    <location>
        <position position="622"/>
    </location>
    <ligand>
        <name>ATP</name>
        <dbReference type="ChEBI" id="CHEBI:30616"/>
    </ligand>
</feature>
<dbReference type="Pfam" id="PF13089">
    <property type="entry name" value="PP_kinase_N"/>
    <property type="match status" value="1"/>
</dbReference>
<dbReference type="RefSeq" id="WP_138565553.1">
    <property type="nucleotide sequence ID" value="NZ_CP040602.1"/>
</dbReference>
<organism evidence="13 14">
    <name type="scientific">Thiomicrorhabdus sediminis</name>
    <dbReference type="NCBI Taxonomy" id="2580412"/>
    <lineage>
        <taxon>Bacteria</taxon>
        <taxon>Pseudomonadati</taxon>
        <taxon>Pseudomonadota</taxon>
        <taxon>Gammaproteobacteria</taxon>
        <taxon>Thiotrichales</taxon>
        <taxon>Piscirickettsiaceae</taxon>
        <taxon>Thiomicrorhabdus</taxon>
    </lineage>
</organism>
<evidence type="ECO:0000256" key="6">
    <source>
        <dbReference type="HAMAP-Rule" id="MF_00347"/>
    </source>
</evidence>
<sequence length="716" mass="81191">MTDVSDTQTSAEHTDSDAELPPYINREHSLLEFNRRVLAQANNESIPLLERLKYLCISSSNMDEFFEVRLASLHELQDDPGAVTQPDQQSPQTVIDSLSAVAHDIVEEQYHTLNHVLIPALRKENIRFLRRTHWDDVQKNWLSDYFKDSLQPVLSAVGLDPSHPFPKVLNKSLNFIVSLEGKDAFGRSNGLAIVPVPRSLPRIIKLPPEATDGENDFVFLSSILHANVSRLFPGMTVTGCYQFRVTRNTNLFIDEEEVDDLMSALRGELSSRQYGGAIRLEVADNCPQHMIDYLMDRFNLNEQALYKVNGPVNLHRLNTVPDMANRNDLQFPPYQQKNLISQKAQPKGALRLFTRQKNRESLFDRISKQDVLLHHPYDSFNPVVDFLREASADKDVLAIRMTLYRTGEDSAIIKALEKAAQNGKEVTAVVELRARFDEDNNILQATRLQDAGVHVVYGVVGYKTHAKMILVVRRENGRIRYYTHMGTGNYHHITTRFYSDFGLMTANQAIGRDSSKIFQQLTSLGDTKDLEALLQSPFTLKSGMIERIQREAENARQGVSARIIAKMNGLDDQDIIDALYQASQAGVQIDLIVRGICSLRPGVSGLSENIRVTSIIGRFLEHHRIYYFQNSTGKPELFCSSADWMRRNLVSRVETCFPILNQQCFQKVYTEGLAIYLEDNQGAWQLHPDGHYHLKTNNTAPPFNAQTALIENYSGN</sequence>
<dbReference type="InterPro" id="IPR041108">
    <property type="entry name" value="PP_kinase_C_1"/>
</dbReference>
<dbReference type="PANTHER" id="PTHR30218:SF0">
    <property type="entry name" value="POLYPHOSPHATE KINASE"/>
    <property type="match status" value="1"/>
</dbReference>
<evidence type="ECO:0000256" key="2">
    <source>
        <dbReference type="ARBA" id="ARBA00022679"/>
    </source>
</evidence>
<keyword evidence="5 6" id="KW-0067">ATP-binding</keyword>
<dbReference type="NCBIfam" id="TIGR03705">
    <property type="entry name" value="poly_P_kin"/>
    <property type="match status" value="1"/>
</dbReference>
<dbReference type="CDD" id="cd09168">
    <property type="entry name" value="PLDc_PaPPK1_C2_like"/>
    <property type="match status" value="1"/>
</dbReference>
<dbReference type="Pfam" id="PF13090">
    <property type="entry name" value="PP_kinase_C"/>
    <property type="match status" value="1"/>
</dbReference>
<dbReference type="SUPFAM" id="SSF143724">
    <property type="entry name" value="PHP14-like"/>
    <property type="match status" value="1"/>
</dbReference>
<feature type="binding site" evidence="6">
    <location>
        <position position="594"/>
    </location>
    <ligand>
        <name>ATP</name>
        <dbReference type="ChEBI" id="CHEBI:30616"/>
    </ligand>
</feature>
<dbReference type="PANTHER" id="PTHR30218">
    <property type="entry name" value="POLYPHOSPHATE KINASE"/>
    <property type="match status" value="1"/>
</dbReference>
<keyword evidence="6" id="KW-0479">Metal-binding</keyword>
<keyword evidence="2 6" id="KW-0808">Transferase</keyword>
<evidence type="ECO:0000313" key="14">
    <source>
        <dbReference type="Proteomes" id="UP000304864"/>
    </source>
</evidence>
<dbReference type="NCBIfam" id="NF003921">
    <property type="entry name" value="PRK05443.2-2"/>
    <property type="match status" value="1"/>
</dbReference>
<dbReference type="InterPro" id="IPR036832">
    <property type="entry name" value="PPK_N_dom_sf"/>
</dbReference>
<comment type="catalytic activity">
    <reaction evidence="6 7">
        <text>[phosphate](n) + ATP = [phosphate](n+1) + ADP</text>
        <dbReference type="Rhea" id="RHEA:19573"/>
        <dbReference type="Rhea" id="RHEA-COMP:9859"/>
        <dbReference type="Rhea" id="RHEA-COMP:14280"/>
        <dbReference type="ChEBI" id="CHEBI:16838"/>
        <dbReference type="ChEBI" id="CHEBI:30616"/>
        <dbReference type="ChEBI" id="CHEBI:456216"/>
        <dbReference type="EC" id="2.7.4.1"/>
    </reaction>
</comment>
<dbReference type="GO" id="GO:0005524">
    <property type="term" value="F:ATP binding"/>
    <property type="evidence" value="ECO:0007669"/>
    <property type="project" value="UniProtKB-KW"/>
</dbReference>
<evidence type="ECO:0000259" key="9">
    <source>
        <dbReference type="Pfam" id="PF02503"/>
    </source>
</evidence>
<dbReference type="GO" id="GO:0006799">
    <property type="term" value="P:polyphosphate biosynthetic process"/>
    <property type="evidence" value="ECO:0007669"/>
    <property type="project" value="UniProtKB-UniRule"/>
</dbReference>
<comment type="cofactor">
    <cofactor evidence="6">
        <name>Mg(2+)</name>
        <dbReference type="ChEBI" id="CHEBI:18420"/>
    </cofactor>
</comment>
<evidence type="ECO:0000259" key="12">
    <source>
        <dbReference type="Pfam" id="PF17941"/>
    </source>
</evidence>
<feature type="binding site" evidence="6">
    <location>
        <position position="61"/>
    </location>
    <ligand>
        <name>ATP</name>
        <dbReference type="ChEBI" id="CHEBI:30616"/>
    </ligand>
</feature>
<comment type="function">
    <text evidence="6 7">Catalyzes the reversible transfer of the terminal phosphate of ATP to form a long-chain polyphosphate (polyP).</text>
</comment>
<feature type="domain" description="Polyphosphate kinase middle" evidence="9">
    <location>
        <begin position="138"/>
        <end position="318"/>
    </location>
</feature>
<feature type="binding site" evidence="6">
    <location>
        <position position="435"/>
    </location>
    <ligand>
        <name>Mg(2+)</name>
        <dbReference type="ChEBI" id="CHEBI:18420"/>
    </ligand>
</feature>
<evidence type="ECO:0000256" key="7">
    <source>
        <dbReference type="RuleBase" id="RU003800"/>
    </source>
</evidence>
<keyword evidence="4 6" id="KW-0418">Kinase</keyword>
<feature type="active site" description="Phosphohistidine intermediate" evidence="6">
    <location>
        <position position="465"/>
    </location>
</feature>
<keyword evidence="6" id="KW-0460">Magnesium</keyword>
<reference evidence="13 14" key="1">
    <citation type="submission" date="2019-05" db="EMBL/GenBank/DDBJ databases">
        <title>Thiomicrorhabdus sediminis sp. nov, a novel sulfur-oxidizing bacterium isolated from coastal sediment.</title>
        <authorList>
            <person name="Liu X."/>
        </authorList>
    </citation>
    <scope>NUCLEOTIDE SEQUENCE [LARGE SCALE GENOMIC DNA]</scope>
    <source>
        <strain evidence="13 14">G1</strain>
    </source>
</reference>
<proteinExistence type="inferred from homology"/>
<dbReference type="Gene3D" id="3.30.1840.10">
    <property type="entry name" value="Polyphosphate kinase middle domain"/>
    <property type="match status" value="1"/>
</dbReference>
<dbReference type="SUPFAM" id="SSF140356">
    <property type="entry name" value="PPK N-terminal domain-like"/>
    <property type="match status" value="1"/>
</dbReference>
<feature type="binding site" evidence="6">
    <location>
        <position position="498"/>
    </location>
    <ligand>
        <name>ATP</name>
        <dbReference type="ChEBI" id="CHEBI:30616"/>
    </ligand>
</feature>
<feature type="domain" description="Polyphosphate kinase C-terminal" evidence="12">
    <location>
        <begin position="362"/>
        <end position="523"/>
    </location>
</feature>
<dbReference type="Proteomes" id="UP000304864">
    <property type="component" value="Chromosome"/>
</dbReference>
<dbReference type="Gene3D" id="3.30.870.10">
    <property type="entry name" value="Endonuclease Chain A"/>
    <property type="match status" value="2"/>
</dbReference>
<dbReference type="EC" id="2.7.4.1" evidence="6 7"/>
<evidence type="ECO:0000256" key="8">
    <source>
        <dbReference type="SAM" id="MobiDB-lite"/>
    </source>
</evidence>
<dbReference type="KEGG" id="thig:FE785_09685"/>
<protein>
    <recommendedName>
        <fullName evidence="6 7">Polyphosphate kinase</fullName>
        <ecNumber evidence="6 7">2.7.4.1</ecNumber>
    </recommendedName>
    <alternativeName>
        <fullName evidence="6">ATP-polyphosphate phosphotransferase</fullName>
    </alternativeName>
    <alternativeName>
        <fullName evidence="6">Polyphosphoric acid kinase</fullName>
    </alternativeName>
</protein>
<feature type="region of interest" description="Disordered" evidence="8">
    <location>
        <begin position="1"/>
        <end position="23"/>
    </location>
</feature>
<dbReference type="SUPFAM" id="SSF56024">
    <property type="entry name" value="Phospholipase D/nuclease"/>
    <property type="match status" value="2"/>
</dbReference>
<evidence type="ECO:0000256" key="1">
    <source>
        <dbReference type="ARBA" id="ARBA00022553"/>
    </source>
</evidence>